<dbReference type="Proteomes" id="UP000652761">
    <property type="component" value="Unassembled WGS sequence"/>
</dbReference>
<accession>A0A843VZP0</accession>
<feature type="region of interest" description="Disordered" evidence="1">
    <location>
        <begin position="42"/>
        <end position="61"/>
    </location>
</feature>
<evidence type="ECO:0000256" key="1">
    <source>
        <dbReference type="SAM" id="MobiDB-lite"/>
    </source>
</evidence>
<gene>
    <name evidence="2" type="ORF">Taro_034053</name>
</gene>
<dbReference type="EMBL" id="NMUH01002655">
    <property type="protein sequence ID" value="MQM01306.1"/>
    <property type="molecule type" value="Genomic_DNA"/>
</dbReference>
<dbReference type="AlphaFoldDB" id="A0A843VZP0"/>
<protein>
    <submittedName>
        <fullName evidence="2">Uncharacterized protein</fullName>
    </submittedName>
</protein>
<comment type="caution">
    <text evidence="2">The sequence shown here is derived from an EMBL/GenBank/DDBJ whole genome shotgun (WGS) entry which is preliminary data.</text>
</comment>
<evidence type="ECO:0000313" key="2">
    <source>
        <dbReference type="EMBL" id="MQM01306.1"/>
    </source>
</evidence>
<keyword evidence="3" id="KW-1185">Reference proteome</keyword>
<reference evidence="2" key="1">
    <citation type="submission" date="2017-07" db="EMBL/GenBank/DDBJ databases">
        <title>Taro Niue Genome Assembly and Annotation.</title>
        <authorList>
            <person name="Atibalentja N."/>
            <person name="Keating K."/>
            <person name="Fields C.J."/>
        </authorList>
    </citation>
    <scope>NUCLEOTIDE SEQUENCE</scope>
    <source>
        <strain evidence="2">Niue_2</strain>
        <tissue evidence="2">Leaf</tissue>
    </source>
</reference>
<sequence>MVITRLLHHIHLLNTPNVRRKVKKKKVYHGLDRTVSWQTVACRGGTPESPHWGDPTVPSLG</sequence>
<evidence type="ECO:0000313" key="3">
    <source>
        <dbReference type="Proteomes" id="UP000652761"/>
    </source>
</evidence>
<organism evidence="2 3">
    <name type="scientific">Colocasia esculenta</name>
    <name type="common">Wild taro</name>
    <name type="synonym">Arum esculentum</name>
    <dbReference type="NCBI Taxonomy" id="4460"/>
    <lineage>
        <taxon>Eukaryota</taxon>
        <taxon>Viridiplantae</taxon>
        <taxon>Streptophyta</taxon>
        <taxon>Embryophyta</taxon>
        <taxon>Tracheophyta</taxon>
        <taxon>Spermatophyta</taxon>
        <taxon>Magnoliopsida</taxon>
        <taxon>Liliopsida</taxon>
        <taxon>Araceae</taxon>
        <taxon>Aroideae</taxon>
        <taxon>Colocasieae</taxon>
        <taxon>Colocasia</taxon>
    </lineage>
</organism>
<proteinExistence type="predicted"/>
<name>A0A843VZP0_COLES</name>